<dbReference type="RefSeq" id="WP_066082842.1">
    <property type="nucleotide sequence ID" value="NZ_CP126114.1"/>
</dbReference>
<proteinExistence type="predicted"/>
<reference evidence="2" key="1">
    <citation type="submission" date="2023-05" db="EMBL/GenBank/DDBJ databases">
        <title>Comparative genomics of Bacillaceae isolates and their secondary metabolite potential.</title>
        <authorList>
            <person name="Song L."/>
            <person name="Nielsen L.J."/>
            <person name="Mohite O."/>
            <person name="Xu X."/>
            <person name="Weber T."/>
            <person name="Kovacs A.T."/>
        </authorList>
    </citation>
    <scope>NUCLEOTIDE SEQUENCE</scope>
    <source>
        <strain evidence="2">XLM17</strain>
    </source>
</reference>
<name>A0AA95SBM3_9BACI</name>
<dbReference type="EMBL" id="CP126114">
    <property type="protein sequence ID" value="WHY87027.1"/>
    <property type="molecule type" value="Genomic_DNA"/>
</dbReference>
<keyword evidence="3" id="KW-1185">Reference proteome</keyword>
<dbReference type="InterPro" id="IPR053170">
    <property type="entry name" value="Transcription_regulator"/>
</dbReference>
<keyword evidence="1" id="KW-0812">Transmembrane</keyword>
<evidence type="ECO:0000313" key="2">
    <source>
        <dbReference type="EMBL" id="WHY87027.1"/>
    </source>
</evidence>
<feature type="transmembrane region" description="Helical" evidence="1">
    <location>
        <begin position="71"/>
        <end position="89"/>
    </location>
</feature>
<dbReference type="PANTHER" id="PTHR40031">
    <property type="entry name" value="HYPOTHETICAL MEMBRANE SPANNING PROTEIN"/>
    <property type="match status" value="1"/>
</dbReference>
<dbReference type="PANTHER" id="PTHR40031:SF1">
    <property type="entry name" value="MEMBRANE-BOUND METAL-DEPENDENT HYDROLASE"/>
    <property type="match status" value="1"/>
</dbReference>
<organism evidence="2 3">
    <name type="scientific">Neobacillus novalis</name>
    <dbReference type="NCBI Taxonomy" id="220687"/>
    <lineage>
        <taxon>Bacteria</taxon>
        <taxon>Bacillati</taxon>
        <taxon>Bacillota</taxon>
        <taxon>Bacilli</taxon>
        <taxon>Bacillales</taxon>
        <taxon>Bacillaceae</taxon>
        <taxon>Neobacillus</taxon>
    </lineage>
</organism>
<dbReference type="AlphaFoldDB" id="A0AA95SBM3"/>
<evidence type="ECO:0000313" key="3">
    <source>
        <dbReference type="Proteomes" id="UP001178288"/>
    </source>
</evidence>
<keyword evidence="1" id="KW-0472">Membrane</keyword>
<sequence>MDTASHIVIGLGIGALAQIDPVVSDQLALSQAVMIGTLIGSNAPDFDFIYRLQGKGSYFRHHRGLSHSLPTLPLWAILVSGFVYPFFLGTNFLHLFLWSFLAVILHVLFDLFNVHGTQILLPFSRKWIAFDAVPLIDPYILALHFLGFGLLPFYQSGLTFLAIYLFIFLYLGIRISSTAAVKRHLNNHFVNAVRIKLIPRITLFKWDVIIETDEDFLLGAYSEQSLSIEHTFSKIIEYPVLVSDSRKDQSISDFLACTTYAYPFVYVRKNGFLVYWKDLRFRTKKFFPYLAIQFISSDLKRKNSYIGKVVSLKQYKKVIRNLTNPSSSIK</sequence>
<keyword evidence="1" id="KW-1133">Transmembrane helix</keyword>
<dbReference type="InterPro" id="IPR007404">
    <property type="entry name" value="YdjM-like"/>
</dbReference>
<feature type="transmembrane region" description="Helical" evidence="1">
    <location>
        <begin position="95"/>
        <end position="115"/>
    </location>
</feature>
<gene>
    <name evidence="2" type="ORF">QNH39_03950</name>
</gene>
<accession>A0AA95SBM3</accession>
<dbReference type="GO" id="GO:0016787">
    <property type="term" value="F:hydrolase activity"/>
    <property type="evidence" value="ECO:0007669"/>
    <property type="project" value="UniProtKB-KW"/>
</dbReference>
<dbReference type="Proteomes" id="UP001178288">
    <property type="component" value="Chromosome"/>
</dbReference>
<dbReference type="Pfam" id="PF04307">
    <property type="entry name" value="YdjM"/>
    <property type="match status" value="1"/>
</dbReference>
<dbReference type="KEGG" id="nnv:QNH39_03950"/>
<feature type="transmembrane region" description="Helical" evidence="1">
    <location>
        <begin position="127"/>
        <end position="147"/>
    </location>
</feature>
<protein>
    <submittedName>
        <fullName evidence="2">Metal-dependent hydrolase</fullName>
    </submittedName>
</protein>
<evidence type="ECO:0000256" key="1">
    <source>
        <dbReference type="SAM" id="Phobius"/>
    </source>
</evidence>
<keyword evidence="2" id="KW-0378">Hydrolase</keyword>
<feature type="transmembrane region" description="Helical" evidence="1">
    <location>
        <begin position="153"/>
        <end position="173"/>
    </location>
</feature>